<reference evidence="3 4" key="1">
    <citation type="submission" date="2020-10" db="EMBL/GenBank/DDBJ databases">
        <title>Sequencing the genomes of 1000 actinobacteria strains.</title>
        <authorList>
            <person name="Klenk H.-P."/>
        </authorList>
    </citation>
    <scope>NUCLEOTIDE SEQUENCE [LARGE SCALE GENOMIC DNA]</scope>
    <source>
        <strain evidence="3 4">DSM 45157</strain>
    </source>
</reference>
<sequence>MIENLDAVVLAGGAAARMGGADKPGLAVAGRTLLERVVDAVRDHHPGAHVTVVGPERDRPRARYVREDPPGGGPVPALRAGLPHVGAPWFALLAADLPYLAPEHLAALGAAAPGHDGAVLVDAAGRAQWLTGVWRTEALRTALANYGGRSLYGLLEPLDPARVPLAGDPGDFDVDTPEALERVRAELGPPDRPGHPGP</sequence>
<feature type="domain" description="MobA-like NTP transferase" evidence="2">
    <location>
        <begin position="7"/>
        <end position="156"/>
    </location>
</feature>
<dbReference type="PANTHER" id="PTHR19136">
    <property type="entry name" value="MOLYBDENUM COFACTOR GUANYLYLTRANSFERASE"/>
    <property type="match status" value="1"/>
</dbReference>
<dbReference type="InterPro" id="IPR029044">
    <property type="entry name" value="Nucleotide-diphossugar_trans"/>
</dbReference>
<dbReference type="EMBL" id="JADBDY010000001">
    <property type="protein sequence ID" value="MBE1458958.1"/>
    <property type="molecule type" value="Genomic_DNA"/>
</dbReference>
<comment type="caution">
    <text evidence="3">The sequence shown here is derived from an EMBL/GenBank/DDBJ whole genome shotgun (WGS) entry which is preliminary data.</text>
</comment>
<organism evidence="3 4">
    <name type="scientific">Nocardiopsis terrae</name>
    <dbReference type="NCBI Taxonomy" id="372655"/>
    <lineage>
        <taxon>Bacteria</taxon>
        <taxon>Bacillati</taxon>
        <taxon>Actinomycetota</taxon>
        <taxon>Actinomycetes</taxon>
        <taxon>Streptosporangiales</taxon>
        <taxon>Nocardiopsidaceae</taxon>
        <taxon>Nocardiopsis</taxon>
    </lineage>
</organism>
<dbReference type="RefSeq" id="WP_191271974.1">
    <property type="nucleotide sequence ID" value="NZ_BMXJ01000005.1"/>
</dbReference>
<name>A0ABR9HIV8_9ACTN</name>
<evidence type="ECO:0000259" key="2">
    <source>
        <dbReference type="Pfam" id="PF12804"/>
    </source>
</evidence>
<evidence type="ECO:0000313" key="3">
    <source>
        <dbReference type="EMBL" id="MBE1458958.1"/>
    </source>
</evidence>
<evidence type="ECO:0000256" key="1">
    <source>
        <dbReference type="ARBA" id="ARBA00022679"/>
    </source>
</evidence>
<proteinExistence type="predicted"/>
<protein>
    <submittedName>
        <fullName evidence="3">Molybdopterin-guanine dinucleotide biosynthesis protein A</fullName>
    </submittedName>
</protein>
<dbReference type="PANTHER" id="PTHR19136:SF81">
    <property type="entry name" value="MOLYBDENUM COFACTOR GUANYLYLTRANSFERASE"/>
    <property type="match status" value="1"/>
</dbReference>
<dbReference type="Pfam" id="PF12804">
    <property type="entry name" value="NTP_transf_3"/>
    <property type="match status" value="1"/>
</dbReference>
<gene>
    <name evidence="3" type="ORF">H4W79_003172</name>
</gene>
<keyword evidence="4" id="KW-1185">Reference proteome</keyword>
<accession>A0ABR9HIV8</accession>
<dbReference type="Proteomes" id="UP000598217">
    <property type="component" value="Unassembled WGS sequence"/>
</dbReference>
<dbReference type="SUPFAM" id="SSF53448">
    <property type="entry name" value="Nucleotide-diphospho-sugar transferases"/>
    <property type="match status" value="1"/>
</dbReference>
<evidence type="ECO:0000313" key="4">
    <source>
        <dbReference type="Proteomes" id="UP000598217"/>
    </source>
</evidence>
<keyword evidence="1" id="KW-0808">Transferase</keyword>
<dbReference type="Gene3D" id="3.90.550.10">
    <property type="entry name" value="Spore Coat Polysaccharide Biosynthesis Protein SpsA, Chain A"/>
    <property type="match status" value="1"/>
</dbReference>
<dbReference type="InterPro" id="IPR025877">
    <property type="entry name" value="MobA-like_NTP_Trfase"/>
</dbReference>